<dbReference type="Pfam" id="PF00135">
    <property type="entry name" value="COesterase"/>
    <property type="match status" value="1"/>
</dbReference>
<gene>
    <name evidence="3" type="ORF">PG986_003838</name>
</gene>
<organism evidence="3 4">
    <name type="scientific">Apiospora aurea</name>
    <dbReference type="NCBI Taxonomy" id="335848"/>
    <lineage>
        <taxon>Eukaryota</taxon>
        <taxon>Fungi</taxon>
        <taxon>Dikarya</taxon>
        <taxon>Ascomycota</taxon>
        <taxon>Pezizomycotina</taxon>
        <taxon>Sordariomycetes</taxon>
        <taxon>Xylariomycetidae</taxon>
        <taxon>Amphisphaeriales</taxon>
        <taxon>Apiosporaceae</taxon>
        <taxon>Apiospora</taxon>
    </lineage>
</organism>
<dbReference type="Gene3D" id="3.40.50.1820">
    <property type="entry name" value="alpha/beta hydrolase"/>
    <property type="match status" value="1"/>
</dbReference>
<reference evidence="3 4" key="1">
    <citation type="submission" date="2023-01" db="EMBL/GenBank/DDBJ databases">
        <title>Analysis of 21 Apiospora genomes using comparative genomics revels a genus with tremendous synthesis potential of carbohydrate active enzymes and secondary metabolites.</title>
        <authorList>
            <person name="Sorensen T."/>
        </authorList>
    </citation>
    <scope>NUCLEOTIDE SEQUENCE [LARGE SCALE GENOMIC DNA]</scope>
    <source>
        <strain evidence="3 4">CBS 24483</strain>
    </source>
</reference>
<evidence type="ECO:0000259" key="2">
    <source>
        <dbReference type="Pfam" id="PF00135"/>
    </source>
</evidence>
<dbReference type="Proteomes" id="UP001391051">
    <property type="component" value="Unassembled WGS sequence"/>
</dbReference>
<dbReference type="InterPro" id="IPR029058">
    <property type="entry name" value="AB_hydrolase_fold"/>
</dbReference>
<dbReference type="PANTHER" id="PTHR11559">
    <property type="entry name" value="CARBOXYLESTERASE"/>
    <property type="match status" value="1"/>
</dbReference>
<evidence type="ECO:0000256" key="1">
    <source>
        <dbReference type="SAM" id="SignalP"/>
    </source>
</evidence>
<dbReference type="InterPro" id="IPR002018">
    <property type="entry name" value="CarbesteraseB"/>
</dbReference>
<feature type="domain" description="Carboxylesterase type B" evidence="2">
    <location>
        <begin position="41"/>
        <end position="540"/>
    </location>
</feature>
<feature type="chain" id="PRO_5047521774" evidence="1">
    <location>
        <begin position="24"/>
        <end position="633"/>
    </location>
</feature>
<sequence length="633" mass="69015">MGRIQWCAAVLLTLAAPIRSAAATNDPVVAVAGLGVEYRGVTRDSSVEEFNSVKFAKDTSGPRRFAPPQPYLPPRGAVVDARAAAPACPQIPDAIPPYFGATPHQSEDCLYLRITRPVGTKPEDRLPVVVHLLGGGVVKGHTQEALFDPLHLVAESVSFGKPVIHVALNYRVTIFGFARLPILKGQKSLNAGMRDQRAGLQWVKDHIASFGGDPDRLTSFGLSSGGTFSSLHLMAYGGEQGVPFTRAWCMSGPPGTALNMTSDATEHHTRAVANMLGCGGRSARDEAAMLKCLREVPMERLAHAAITHSIQNHPPAGLFTFIPSVDDDFIPDRQSALYKAGRFVKGVPMVFGWTHDDGATNAGPPTSFQTEADIKTPIRKNYAHALADADYASLFALYPASDFASEVANYEARRHAPTDPVISVHYFRAARILRDLLFTCSSIDFGSEMTKQSRALDPWFPGVRLYDLNQSMVTRRFRGAGMPWLGIVHGSDIDYLYNNMFPRSTMPGEDLDLAGRFLASFVNFAYTGDPNGQGSSSWPESFPVGSRDEGANVQLIGGPWGTGSYRLPTGTKAEEEGSIATEKMEAMQHPLVDSTKYEEMVEEWQQRGQQELERDRLGERCSFINSLADKLGH</sequence>
<protein>
    <submittedName>
        <fullName evidence="3">Lipase</fullName>
    </submittedName>
</protein>
<dbReference type="InterPro" id="IPR050309">
    <property type="entry name" value="Type-B_Carboxylest/Lipase"/>
</dbReference>
<keyword evidence="4" id="KW-1185">Reference proteome</keyword>
<accession>A0ABR1QKW2</accession>
<keyword evidence="1" id="KW-0732">Signal</keyword>
<feature type="signal peptide" evidence="1">
    <location>
        <begin position="1"/>
        <end position="23"/>
    </location>
</feature>
<dbReference type="SUPFAM" id="SSF53474">
    <property type="entry name" value="alpha/beta-Hydrolases"/>
    <property type="match status" value="1"/>
</dbReference>
<comment type="caution">
    <text evidence="3">The sequence shown here is derived from an EMBL/GenBank/DDBJ whole genome shotgun (WGS) entry which is preliminary data.</text>
</comment>
<dbReference type="EMBL" id="JAQQWE010000003">
    <property type="protein sequence ID" value="KAK7958984.1"/>
    <property type="molecule type" value="Genomic_DNA"/>
</dbReference>
<dbReference type="GeneID" id="92073122"/>
<dbReference type="RefSeq" id="XP_066702687.1">
    <property type="nucleotide sequence ID" value="XM_066840060.1"/>
</dbReference>
<name>A0ABR1QKW2_9PEZI</name>
<evidence type="ECO:0000313" key="4">
    <source>
        <dbReference type="Proteomes" id="UP001391051"/>
    </source>
</evidence>
<evidence type="ECO:0000313" key="3">
    <source>
        <dbReference type="EMBL" id="KAK7958984.1"/>
    </source>
</evidence>
<proteinExistence type="predicted"/>